<evidence type="ECO:0000259" key="2">
    <source>
        <dbReference type="PROSITE" id="PS50175"/>
    </source>
</evidence>
<dbReference type="EMBL" id="LSKU01000001">
    <property type="protein sequence ID" value="KXG44618.1"/>
    <property type="molecule type" value="Genomic_DNA"/>
</dbReference>
<evidence type="ECO:0000313" key="3">
    <source>
        <dbReference type="EMBL" id="KXG44618.1"/>
    </source>
</evidence>
<sequence>MKIKYQYGLLLVDIRITTNGKSKTIKNLVVDTGASKTLISQNAVDDIGVQVEVNDRIVTYYGIGGKEHAFRKKVDEITIGDFSIKNLDIDFNDFGYKDINGLLGLDVLMEAGFKIDLLNLKLEKSSESTNE</sequence>
<dbReference type="InterPro" id="IPR001969">
    <property type="entry name" value="Aspartic_peptidase_AS"/>
</dbReference>
<dbReference type="AlphaFoldDB" id="A0A135L6K1"/>
<evidence type="ECO:0000313" key="4">
    <source>
        <dbReference type="Proteomes" id="UP000070352"/>
    </source>
</evidence>
<dbReference type="SUPFAM" id="SSF50630">
    <property type="entry name" value="Acid proteases"/>
    <property type="match status" value="1"/>
</dbReference>
<dbReference type="Proteomes" id="UP000070352">
    <property type="component" value="Unassembled WGS sequence"/>
</dbReference>
<dbReference type="Pfam" id="PF13650">
    <property type="entry name" value="Asp_protease_2"/>
    <property type="match status" value="1"/>
</dbReference>
<dbReference type="PROSITE" id="PS50175">
    <property type="entry name" value="ASP_PROT_RETROV"/>
    <property type="match status" value="1"/>
</dbReference>
<keyword evidence="3" id="KW-0645">Protease</keyword>
<dbReference type="STRING" id="1413211.U473_11760"/>
<gene>
    <name evidence="3" type="ORF">U473_11760</name>
</gene>
<accession>A0A135L6K1</accession>
<dbReference type="InterPro" id="IPR021109">
    <property type="entry name" value="Peptidase_aspartic_dom_sf"/>
</dbReference>
<keyword evidence="1" id="KW-0378">Hydrolase</keyword>
<dbReference type="CDD" id="cd05483">
    <property type="entry name" value="retropepsin_like_bacteria"/>
    <property type="match status" value="1"/>
</dbReference>
<comment type="caution">
    <text evidence="3">The sequence shown here is derived from an EMBL/GenBank/DDBJ whole genome shotgun (WGS) entry which is preliminary data.</text>
</comment>
<evidence type="ECO:0000256" key="1">
    <source>
        <dbReference type="ARBA" id="ARBA00022801"/>
    </source>
</evidence>
<dbReference type="GO" id="GO:0004190">
    <property type="term" value="F:aspartic-type endopeptidase activity"/>
    <property type="evidence" value="ECO:0007669"/>
    <property type="project" value="InterPro"/>
</dbReference>
<proteinExistence type="predicted"/>
<dbReference type="OrthoDB" id="463626at2"/>
<feature type="domain" description="Peptidase A2" evidence="2">
    <location>
        <begin position="26"/>
        <end position="65"/>
    </location>
</feature>
<protein>
    <submittedName>
        <fullName evidence="3">Aspartyl protease</fullName>
    </submittedName>
</protein>
<dbReference type="InterPro" id="IPR034122">
    <property type="entry name" value="Retropepsin-like_bacterial"/>
</dbReference>
<dbReference type="InterPro" id="IPR001995">
    <property type="entry name" value="Peptidase_A2_cat"/>
</dbReference>
<keyword evidence="4" id="KW-1185">Reference proteome</keyword>
<organism evidence="3 4">
    <name type="scientific">Tepidibacillus decaturensis</name>
    <dbReference type="NCBI Taxonomy" id="1413211"/>
    <lineage>
        <taxon>Bacteria</taxon>
        <taxon>Bacillati</taxon>
        <taxon>Bacillota</taxon>
        <taxon>Bacilli</taxon>
        <taxon>Bacillales</taxon>
        <taxon>Bacillaceae</taxon>
        <taxon>Tepidibacillus</taxon>
    </lineage>
</organism>
<dbReference type="GO" id="GO:0006508">
    <property type="term" value="P:proteolysis"/>
    <property type="evidence" value="ECO:0007669"/>
    <property type="project" value="UniProtKB-KW"/>
</dbReference>
<dbReference type="Gene3D" id="2.40.70.10">
    <property type="entry name" value="Acid Proteases"/>
    <property type="match status" value="1"/>
</dbReference>
<reference evidence="3 4" key="1">
    <citation type="submission" date="2016-02" db="EMBL/GenBank/DDBJ databases">
        <title>Draft Genome for Tepidibacillus decaturensis nov. sp. Strain Z9, an Anaerobic, Moderately Thermophilic and Heterotrophic Bacterium from Deep Subsurface of the Illinois Basin, USA.</title>
        <authorList>
            <person name="Dong Y."/>
            <person name="Chang J.Y."/>
            <person name="Sanford R."/>
            <person name="Fouke B.W."/>
        </authorList>
    </citation>
    <scope>NUCLEOTIDE SEQUENCE [LARGE SCALE GENOMIC DNA]</scope>
    <source>
        <strain evidence="3 4">Z9</strain>
    </source>
</reference>
<name>A0A135L6K1_9BACI</name>
<dbReference type="PROSITE" id="PS00141">
    <property type="entry name" value="ASP_PROTEASE"/>
    <property type="match status" value="1"/>
</dbReference>
<dbReference type="RefSeq" id="WP_068726548.1">
    <property type="nucleotide sequence ID" value="NZ_LSKU01000001.1"/>
</dbReference>